<dbReference type="Pfam" id="PF05065">
    <property type="entry name" value="Phage_capsid"/>
    <property type="match status" value="1"/>
</dbReference>
<evidence type="ECO:0000313" key="4">
    <source>
        <dbReference type="EMBL" id="KKL46052.1"/>
    </source>
</evidence>
<feature type="domain" description="Phage capsid-like C-terminal" evidence="3">
    <location>
        <begin position="250"/>
        <end position="524"/>
    </location>
</feature>
<dbReference type="SUPFAM" id="SSF56563">
    <property type="entry name" value="Major capsid protein gp5"/>
    <property type="match status" value="1"/>
</dbReference>
<organism evidence="4">
    <name type="scientific">marine sediment metagenome</name>
    <dbReference type="NCBI Taxonomy" id="412755"/>
    <lineage>
        <taxon>unclassified sequences</taxon>
        <taxon>metagenomes</taxon>
        <taxon>ecological metagenomes</taxon>
    </lineage>
</organism>
<dbReference type="AlphaFoldDB" id="A0A0F9F4P1"/>
<gene>
    <name evidence="4" type="ORF">LCGC14_2349480</name>
</gene>
<reference evidence="4" key="1">
    <citation type="journal article" date="2015" name="Nature">
        <title>Complex archaea that bridge the gap between prokaryotes and eukaryotes.</title>
        <authorList>
            <person name="Spang A."/>
            <person name="Saw J.H."/>
            <person name="Jorgensen S.L."/>
            <person name="Zaremba-Niedzwiedzka K."/>
            <person name="Martijn J."/>
            <person name="Lind A.E."/>
            <person name="van Eijk R."/>
            <person name="Schleper C."/>
            <person name="Guy L."/>
            <person name="Ettema T.J."/>
        </authorList>
    </citation>
    <scope>NUCLEOTIDE SEQUENCE</scope>
</reference>
<evidence type="ECO:0000259" key="3">
    <source>
        <dbReference type="Pfam" id="PF05065"/>
    </source>
</evidence>
<comment type="subcellular location">
    <subcellularLocation>
        <location evidence="1">Virion</location>
    </subcellularLocation>
</comment>
<name>A0A0F9F4P1_9ZZZZ</name>
<evidence type="ECO:0000256" key="1">
    <source>
        <dbReference type="ARBA" id="ARBA00004328"/>
    </source>
</evidence>
<dbReference type="EMBL" id="LAZR01034173">
    <property type="protein sequence ID" value="KKL46052.1"/>
    <property type="molecule type" value="Genomic_DNA"/>
</dbReference>
<dbReference type="GO" id="GO:0044423">
    <property type="term" value="C:virion component"/>
    <property type="evidence" value="ECO:0007669"/>
    <property type="project" value="UniProtKB-KW"/>
</dbReference>
<dbReference type="InterPro" id="IPR054612">
    <property type="entry name" value="Phage_capsid-like_C"/>
</dbReference>
<comment type="caution">
    <text evidence="4">The sequence shown here is derived from an EMBL/GenBank/DDBJ whole genome shotgun (WGS) entry which is preliminary data.</text>
</comment>
<feature type="non-terminal residue" evidence="4">
    <location>
        <position position="555"/>
    </location>
</feature>
<feature type="non-terminal residue" evidence="4">
    <location>
        <position position="1"/>
    </location>
</feature>
<accession>A0A0F9F4P1</accession>
<proteinExistence type="predicted"/>
<evidence type="ECO:0000256" key="2">
    <source>
        <dbReference type="ARBA" id="ARBA00022844"/>
    </source>
</evidence>
<dbReference type="Gene3D" id="3.30.2320.10">
    <property type="entry name" value="hypothetical protein PF0899 domain"/>
    <property type="match status" value="1"/>
</dbReference>
<dbReference type="NCBIfam" id="TIGR01554">
    <property type="entry name" value="major_cap_HK97"/>
    <property type="match status" value="1"/>
</dbReference>
<sequence>LEFPFKTYRSGQRRMAEGVYRAIKNNRQLIIQAATGIGKTIGVIFPAVKAMVDGFTEKIFYLTARSTGKAAAETTLGALRKNGLKIKSITLTAKDKICFRPQSACSGNECEYAKGFYDRLGSGLEEGEGSVHQAGQRLSDAGLELGPGGCAEVLAQFAVAGARLDDDGEGVHPPLARYFQHVMRRQPRVAQDLLLDLRGEDVDAADVEAFKLYSKHFPTYLRRDSGVFLRKMSVEKLETKLLSVDRDPGGGYWVKPEVSNRIVTKVFETSPVRQFAAIENIGSDSLEILADEDEAASGWVAEQESRSQTDTPDIGVRKIHAHELYAKPRATQKLLDDAGFDVEGWLARKVSEKFARDEATAFVTGTGVGRPRGFTTYADGTSTGTIEQIASGAAQLLTADGIFNLVYALKGPYLPNARFMGARLTHRDIRKLKDGDGRYLWEPIFKVGQPATLIGYPIHQADDMASVSGGNLALAFGDFKAAYTIVDRKGIRVLRDPYTAKPYVVFYTTRRVGGDVVNFEAIKLQDIAASGRYGLIYAAGAAPTPNASEALGIKT</sequence>
<dbReference type="SUPFAM" id="SSF52540">
    <property type="entry name" value="P-loop containing nucleoside triphosphate hydrolases"/>
    <property type="match status" value="1"/>
</dbReference>
<dbReference type="Gene3D" id="3.40.50.300">
    <property type="entry name" value="P-loop containing nucleotide triphosphate hydrolases"/>
    <property type="match status" value="1"/>
</dbReference>
<dbReference type="InterPro" id="IPR027417">
    <property type="entry name" value="P-loop_NTPase"/>
</dbReference>
<protein>
    <recommendedName>
        <fullName evidence="3">Phage capsid-like C-terminal domain-containing protein</fullName>
    </recommendedName>
</protein>
<keyword evidence="2" id="KW-0946">Virion</keyword>
<dbReference type="InterPro" id="IPR024455">
    <property type="entry name" value="Phage_capsid"/>
</dbReference>